<dbReference type="PANTHER" id="PTHR16943:SF8">
    <property type="entry name" value="2-METHYLCITRATE DEHYDRATASE"/>
    <property type="match status" value="1"/>
</dbReference>
<evidence type="ECO:0000313" key="4">
    <source>
        <dbReference type="EMBL" id="EKC41910.1"/>
    </source>
</evidence>
<dbReference type="Gene3D" id="3.30.1330.120">
    <property type="entry name" value="2-methylcitrate dehydratase PrpD"/>
    <property type="match status" value="1"/>
</dbReference>
<dbReference type="HOGENOM" id="CLU_026574_2_2_1"/>
<comment type="similarity">
    <text evidence="1">Belongs to the PrpD family.</text>
</comment>
<dbReference type="SUPFAM" id="SSF103378">
    <property type="entry name" value="2-methylcitrate dehydratase PrpD"/>
    <property type="match status" value="1"/>
</dbReference>
<reference evidence="4" key="1">
    <citation type="journal article" date="2012" name="Nature">
        <title>The oyster genome reveals stress adaptation and complexity of shell formation.</title>
        <authorList>
            <person name="Zhang G."/>
            <person name="Fang X."/>
            <person name="Guo X."/>
            <person name="Li L."/>
            <person name="Luo R."/>
            <person name="Xu F."/>
            <person name="Yang P."/>
            <person name="Zhang L."/>
            <person name="Wang X."/>
            <person name="Qi H."/>
            <person name="Xiong Z."/>
            <person name="Que H."/>
            <person name="Xie Y."/>
            <person name="Holland P.W."/>
            <person name="Paps J."/>
            <person name="Zhu Y."/>
            <person name="Wu F."/>
            <person name="Chen Y."/>
            <person name="Wang J."/>
            <person name="Peng C."/>
            <person name="Meng J."/>
            <person name="Yang L."/>
            <person name="Liu J."/>
            <person name="Wen B."/>
            <person name="Zhang N."/>
            <person name="Huang Z."/>
            <person name="Zhu Q."/>
            <person name="Feng Y."/>
            <person name="Mount A."/>
            <person name="Hedgecock D."/>
            <person name="Xu Z."/>
            <person name="Liu Y."/>
            <person name="Domazet-Loso T."/>
            <person name="Du Y."/>
            <person name="Sun X."/>
            <person name="Zhang S."/>
            <person name="Liu B."/>
            <person name="Cheng P."/>
            <person name="Jiang X."/>
            <person name="Li J."/>
            <person name="Fan D."/>
            <person name="Wang W."/>
            <person name="Fu W."/>
            <person name="Wang T."/>
            <person name="Wang B."/>
            <person name="Zhang J."/>
            <person name="Peng Z."/>
            <person name="Li Y."/>
            <person name="Li N."/>
            <person name="Wang J."/>
            <person name="Chen M."/>
            <person name="He Y."/>
            <person name="Tan F."/>
            <person name="Song X."/>
            <person name="Zheng Q."/>
            <person name="Huang R."/>
            <person name="Yang H."/>
            <person name="Du X."/>
            <person name="Chen L."/>
            <person name="Yang M."/>
            <person name="Gaffney P.M."/>
            <person name="Wang S."/>
            <person name="Luo L."/>
            <person name="She Z."/>
            <person name="Ming Y."/>
            <person name="Huang W."/>
            <person name="Zhang S."/>
            <person name="Huang B."/>
            <person name="Zhang Y."/>
            <person name="Qu T."/>
            <person name="Ni P."/>
            <person name="Miao G."/>
            <person name="Wang J."/>
            <person name="Wang Q."/>
            <person name="Steinberg C.E."/>
            <person name="Wang H."/>
            <person name="Li N."/>
            <person name="Qian L."/>
            <person name="Zhang G."/>
            <person name="Li Y."/>
            <person name="Yang H."/>
            <person name="Liu X."/>
            <person name="Wang J."/>
            <person name="Yin Y."/>
            <person name="Wang J."/>
        </authorList>
    </citation>
    <scope>NUCLEOTIDE SEQUENCE [LARGE SCALE GENOMIC DNA]</scope>
    <source>
        <strain evidence="4">05x7-T-G4-1.051#20</strain>
    </source>
</reference>
<dbReference type="InterPro" id="IPR042183">
    <property type="entry name" value="MmgE/PrpD_sf_1"/>
</dbReference>
<dbReference type="Gene3D" id="1.10.4100.10">
    <property type="entry name" value="2-methylcitrate dehydratase PrpD"/>
    <property type="match status" value="1"/>
</dbReference>
<name>K1RJW3_MAGGI</name>
<feature type="domain" description="MmgE/PrpD N-terminal" evidence="2">
    <location>
        <begin position="57"/>
        <end position="299"/>
    </location>
</feature>
<organism evidence="4">
    <name type="scientific">Magallana gigas</name>
    <name type="common">Pacific oyster</name>
    <name type="synonym">Crassostrea gigas</name>
    <dbReference type="NCBI Taxonomy" id="29159"/>
    <lineage>
        <taxon>Eukaryota</taxon>
        <taxon>Metazoa</taxon>
        <taxon>Spiralia</taxon>
        <taxon>Lophotrochozoa</taxon>
        <taxon>Mollusca</taxon>
        <taxon>Bivalvia</taxon>
        <taxon>Autobranchia</taxon>
        <taxon>Pteriomorphia</taxon>
        <taxon>Ostreida</taxon>
        <taxon>Ostreoidea</taxon>
        <taxon>Ostreidae</taxon>
        <taxon>Magallana</taxon>
    </lineage>
</organism>
<dbReference type="InParanoid" id="K1RJW3"/>
<dbReference type="PANTHER" id="PTHR16943">
    <property type="entry name" value="2-METHYLCITRATE DEHYDRATASE-RELATED"/>
    <property type="match status" value="1"/>
</dbReference>
<dbReference type="GO" id="GO:0016829">
    <property type="term" value="F:lyase activity"/>
    <property type="evidence" value="ECO:0007669"/>
    <property type="project" value="InterPro"/>
</dbReference>
<dbReference type="InterPro" id="IPR042188">
    <property type="entry name" value="MmgE/PrpD_sf_2"/>
</dbReference>
<evidence type="ECO:0000259" key="2">
    <source>
        <dbReference type="Pfam" id="PF03972"/>
    </source>
</evidence>
<dbReference type="InterPro" id="IPR045337">
    <property type="entry name" value="MmgE_PrpD_C"/>
</dbReference>
<gene>
    <name evidence="4" type="ORF">CGI_10013925</name>
</gene>
<dbReference type="InterPro" id="IPR045336">
    <property type="entry name" value="MmgE_PrpD_N"/>
</dbReference>
<dbReference type="FunFam" id="1.10.4100.10:FF:000002">
    <property type="entry name" value="Aconitate decarboxylase 1"/>
    <property type="match status" value="1"/>
</dbReference>
<accession>K1RJW3</accession>
<evidence type="ECO:0000256" key="1">
    <source>
        <dbReference type="ARBA" id="ARBA00006174"/>
    </source>
</evidence>
<dbReference type="InterPro" id="IPR005656">
    <property type="entry name" value="MmgE_PrpD"/>
</dbReference>
<dbReference type="Pfam" id="PF03972">
    <property type="entry name" value="MmgE_PrpD_N"/>
    <property type="match status" value="1"/>
</dbReference>
<proteinExistence type="inferred from homology"/>
<dbReference type="Pfam" id="PF19305">
    <property type="entry name" value="MmgE_PrpD_C"/>
    <property type="match status" value="1"/>
</dbReference>
<sequence length="514" mass="57361">MLKQKHIKNRMDMWTYSSQRTDCPVRHRAFLEGALRGPISSVTHFNFPESSLSDWTAQHVSNFSSKQLSDRVRYRSKRMILDIIGVGLIGSTTSFSKRIQHFAETTDRISDKEPALIWGTSNKRTRPGMAAFINGSNCHSMDFDDTWHPATHPSSPILPALFALADFLPEQYKPSLEDILVAFNCGVQIQGVLLRCSLQSNNIPNRLHPPAIVGVMGSAAASANLLGLEPKKCLHALSIAASFAGAPMANAGTLAKPLHAGKSARCGLEAAFLADQGIEGNERILDMESGFGAFFTDYDPSTFFQELQTSENLILHHQDIAIKSYPCHLGMHWAIEASLHVRKQIVDLYGKMDASFVKSIEIFAPKSKYINRPIPSCEHDARHSFQFTANSALIDGKVSPETFVFGNIEKERKDLFTLLQKTTIVHRDDNKPCFDTMYVEVTVTLQNGEKFSARCVEPNGHWRKPLTDESLKKKFLTNSRLLPEHQQTKIIKLVSKMSSCDSSDGLLELLRTNI</sequence>
<dbReference type="InterPro" id="IPR036148">
    <property type="entry name" value="MmgE/PrpD_sf"/>
</dbReference>
<evidence type="ECO:0000259" key="3">
    <source>
        <dbReference type="Pfam" id="PF19305"/>
    </source>
</evidence>
<feature type="domain" description="MmgE/PrpD C-terminal" evidence="3">
    <location>
        <begin position="325"/>
        <end position="495"/>
    </location>
</feature>
<protein>
    <submittedName>
        <fullName evidence="4">Uncharacterized protein</fullName>
    </submittedName>
</protein>
<dbReference type="AlphaFoldDB" id="K1RJW3"/>
<dbReference type="EMBL" id="JH817118">
    <property type="protein sequence ID" value="EKC41910.1"/>
    <property type="molecule type" value="Genomic_DNA"/>
</dbReference>